<feature type="domain" description="Glutamine amidotransferase type-2" evidence="2">
    <location>
        <begin position="2"/>
        <end position="251"/>
    </location>
</feature>
<dbReference type="Proteomes" id="UP000218244">
    <property type="component" value="Chromosome"/>
</dbReference>
<dbReference type="PANTHER" id="PTHR42824:SF1">
    <property type="entry name" value="GLUTAMINE AMIDOTRANSFERASE YAFJ-RELATED"/>
    <property type="match status" value="1"/>
</dbReference>
<dbReference type="PANTHER" id="PTHR42824">
    <property type="entry name" value="GLUTAMINE AMIDOTRANSFERASE"/>
    <property type="match status" value="1"/>
</dbReference>
<evidence type="ECO:0000259" key="2">
    <source>
        <dbReference type="PROSITE" id="PS51278"/>
    </source>
</evidence>
<evidence type="ECO:0000313" key="3">
    <source>
        <dbReference type="EMBL" id="BAU96282.1"/>
    </source>
</evidence>
<dbReference type="SUPFAM" id="SSF56235">
    <property type="entry name" value="N-terminal nucleophile aminohydrolases (Ntn hydrolases)"/>
    <property type="match status" value="1"/>
</dbReference>
<keyword evidence="4" id="KW-1185">Reference proteome</keyword>
<dbReference type="Pfam" id="PF13230">
    <property type="entry name" value="GATase_4"/>
    <property type="match status" value="1"/>
</dbReference>
<dbReference type="KEGG" id="csur:N24_2020"/>
<dbReference type="GO" id="GO:0016740">
    <property type="term" value="F:transferase activity"/>
    <property type="evidence" value="ECO:0007669"/>
    <property type="project" value="UniProtKB-KW"/>
</dbReference>
<dbReference type="EMBL" id="AP017369">
    <property type="protein sequence ID" value="BAU96282.1"/>
    <property type="molecule type" value="Genomic_DNA"/>
</dbReference>
<dbReference type="CDD" id="cd01908">
    <property type="entry name" value="YafJ"/>
    <property type="match status" value="1"/>
</dbReference>
<proteinExistence type="predicted"/>
<name>A0A169RZE4_9CORY</name>
<reference evidence="3 4" key="1">
    <citation type="submission" date="2016-02" db="EMBL/GenBank/DDBJ databases">
        <title>Corynebacterium glutamicum N24 whole genome sequencing project.</title>
        <authorList>
            <person name="Matsutani M."/>
            <person name="Nangtapong N."/>
            <person name="Yakushi T."/>
            <person name="Matsushita K."/>
        </authorList>
    </citation>
    <scope>NUCLEOTIDE SEQUENCE [LARGE SCALE GENOMIC DNA]</scope>
    <source>
        <strain evidence="3 4">N24</strain>
    </source>
</reference>
<protein>
    <submittedName>
        <fullName evidence="3">Glutamine amidotransferase</fullName>
    </submittedName>
</protein>
<dbReference type="Gene3D" id="3.60.20.10">
    <property type="entry name" value="Glutamine Phosphoribosylpyrophosphate, subunit 1, domain 1"/>
    <property type="match status" value="1"/>
</dbReference>
<accession>A0A169RZE4</accession>
<sequence length="271" mass="30471">MCRLFGLSAEQQRVRATFWLLDAPDSLILQSHRNPDGTGLGTFDIDGQPRVEKEPIAAYQDTAFAYEAKQRHSSTFLAHLRYGTGAPVEMRNTHPFEMDRRLFAHNGVVGDLPLLREYLGADLALVRGETDSELIFPLITRETRRAGGNVVEGISQALFWLSENVPVYALNLIITSAHEMWAVRWPETHELFLLDQRKQPAPIEQRTSHGMRINSPELGFHPPVVIASEMLDPSLDWHLISSGELIHVGADLTINQIPVVDGPPRRTLLMK</sequence>
<dbReference type="RefSeq" id="WP_096456649.1">
    <property type="nucleotide sequence ID" value="NZ_AP017369.1"/>
</dbReference>
<dbReference type="PROSITE" id="PS51278">
    <property type="entry name" value="GATASE_TYPE_2"/>
    <property type="match status" value="1"/>
</dbReference>
<dbReference type="InterPro" id="IPR026869">
    <property type="entry name" value="EgtC-like"/>
</dbReference>
<evidence type="ECO:0000256" key="1">
    <source>
        <dbReference type="ARBA" id="ARBA00022962"/>
    </source>
</evidence>
<keyword evidence="1 3" id="KW-0315">Glutamine amidotransferase</keyword>
<dbReference type="AlphaFoldDB" id="A0A169RZE4"/>
<gene>
    <name evidence="3" type="ORF">N24_2020</name>
</gene>
<keyword evidence="3" id="KW-0808">Transferase</keyword>
<evidence type="ECO:0000313" key="4">
    <source>
        <dbReference type="Proteomes" id="UP000218244"/>
    </source>
</evidence>
<dbReference type="InterPro" id="IPR017932">
    <property type="entry name" value="GATase_2_dom"/>
</dbReference>
<dbReference type="InterPro" id="IPR029055">
    <property type="entry name" value="Ntn_hydrolases_N"/>
</dbReference>
<organism evidence="3 4">
    <name type="scientific">Corynebacterium suranareeae</name>
    <dbReference type="NCBI Taxonomy" id="2506452"/>
    <lineage>
        <taxon>Bacteria</taxon>
        <taxon>Bacillati</taxon>
        <taxon>Actinomycetota</taxon>
        <taxon>Actinomycetes</taxon>
        <taxon>Mycobacteriales</taxon>
        <taxon>Corynebacteriaceae</taxon>
        <taxon>Corynebacterium</taxon>
    </lineage>
</organism>